<organism evidence="1 2">
    <name type="scientific">Ziziphus jujuba var. spinosa</name>
    <dbReference type="NCBI Taxonomy" id="714518"/>
    <lineage>
        <taxon>Eukaryota</taxon>
        <taxon>Viridiplantae</taxon>
        <taxon>Streptophyta</taxon>
        <taxon>Embryophyta</taxon>
        <taxon>Tracheophyta</taxon>
        <taxon>Spermatophyta</taxon>
        <taxon>Magnoliopsida</taxon>
        <taxon>eudicotyledons</taxon>
        <taxon>Gunneridae</taxon>
        <taxon>Pentapetalae</taxon>
        <taxon>rosids</taxon>
        <taxon>fabids</taxon>
        <taxon>Rosales</taxon>
        <taxon>Rhamnaceae</taxon>
        <taxon>Paliureae</taxon>
        <taxon>Ziziphus</taxon>
    </lineage>
</organism>
<sequence>MDTYQQVEIFHKCWGFSAKSIALDGIPPHHLRRECWDVFGTESSSQPFAVQKWYCPFAFVHEEEMELKDQMKRSTFYEVILDQGWDKIFSSDNTKMTKNKVVFVDFTVQKEGLHLRSCWGW</sequence>
<dbReference type="PANTHER" id="PTHR31050:SF3">
    <property type="entry name" value="OS08G0412800 PROTEIN"/>
    <property type="match status" value="1"/>
</dbReference>
<name>A0A978UKM7_ZIZJJ</name>
<dbReference type="AlphaFoldDB" id="A0A978UKM7"/>
<reference evidence="1" key="1">
    <citation type="journal article" date="2021" name="Front. Plant Sci.">
        <title>Chromosome-Scale Genome Assembly for Chinese Sour Jujube and Insights Into Its Genome Evolution and Domestication Signature.</title>
        <authorList>
            <person name="Shen L.-Y."/>
            <person name="Luo H."/>
            <person name="Wang X.-L."/>
            <person name="Wang X.-M."/>
            <person name="Qiu X.-J."/>
            <person name="Liu H."/>
            <person name="Zhou S.-S."/>
            <person name="Jia K.-H."/>
            <person name="Nie S."/>
            <person name="Bao Y.-T."/>
            <person name="Zhang R.-G."/>
            <person name="Yun Q.-Z."/>
            <person name="Chai Y.-H."/>
            <person name="Lu J.-Y."/>
            <person name="Li Y."/>
            <person name="Zhao S.-W."/>
            <person name="Mao J.-F."/>
            <person name="Jia S.-G."/>
            <person name="Mao Y.-M."/>
        </authorList>
    </citation>
    <scope>NUCLEOTIDE SEQUENCE</scope>
    <source>
        <strain evidence="1">AT0</strain>
        <tissue evidence="1">Leaf</tissue>
    </source>
</reference>
<dbReference type="EMBL" id="JAEACU010000010">
    <property type="protein sequence ID" value="KAH7515379.1"/>
    <property type="molecule type" value="Genomic_DNA"/>
</dbReference>
<protein>
    <submittedName>
        <fullName evidence="1">Uncharacterized protein</fullName>
    </submittedName>
</protein>
<comment type="caution">
    <text evidence="1">The sequence shown here is derived from an EMBL/GenBank/DDBJ whole genome shotgun (WGS) entry which is preliminary data.</text>
</comment>
<gene>
    <name evidence="1" type="ORF">FEM48_Zijuj10G0020200</name>
</gene>
<proteinExistence type="predicted"/>
<accession>A0A978UKM7</accession>
<evidence type="ECO:0000313" key="2">
    <source>
        <dbReference type="Proteomes" id="UP000813462"/>
    </source>
</evidence>
<evidence type="ECO:0000313" key="1">
    <source>
        <dbReference type="EMBL" id="KAH7515379.1"/>
    </source>
</evidence>
<dbReference type="Proteomes" id="UP000813462">
    <property type="component" value="Unassembled WGS sequence"/>
</dbReference>
<dbReference type="PANTHER" id="PTHR31050">
    <property type="entry name" value="OS08G0413200 PROTEIN"/>
    <property type="match status" value="1"/>
</dbReference>